<dbReference type="RefSeq" id="WP_307248384.1">
    <property type="nucleotide sequence ID" value="NZ_JAUSUZ010000001.1"/>
</dbReference>
<feature type="compositionally biased region" description="Low complexity" evidence="1">
    <location>
        <begin position="36"/>
        <end position="57"/>
    </location>
</feature>
<evidence type="ECO:0000256" key="1">
    <source>
        <dbReference type="SAM" id="MobiDB-lite"/>
    </source>
</evidence>
<organism evidence="3 4">
    <name type="scientific">Catenuloplanes indicus</name>
    <dbReference type="NCBI Taxonomy" id="137267"/>
    <lineage>
        <taxon>Bacteria</taxon>
        <taxon>Bacillati</taxon>
        <taxon>Actinomycetota</taxon>
        <taxon>Actinomycetes</taxon>
        <taxon>Micromonosporales</taxon>
        <taxon>Micromonosporaceae</taxon>
        <taxon>Catenuloplanes</taxon>
    </lineage>
</organism>
<dbReference type="EMBL" id="JAUSUZ010000001">
    <property type="protein sequence ID" value="MDQ0371530.1"/>
    <property type="molecule type" value="Genomic_DNA"/>
</dbReference>
<comment type="caution">
    <text evidence="3">The sequence shown here is derived from an EMBL/GenBank/DDBJ whole genome shotgun (WGS) entry which is preliminary data.</text>
</comment>
<dbReference type="SUPFAM" id="SSF51735">
    <property type="entry name" value="NAD(P)-binding Rossmann-fold domains"/>
    <property type="match status" value="1"/>
</dbReference>
<evidence type="ECO:0000313" key="3">
    <source>
        <dbReference type="EMBL" id="MDQ0371530.1"/>
    </source>
</evidence>
<dbReference type="InterPro" id="IPR008030">
    <property type="entry name" value="NmrA-like"/>
</dbReference>
<evidence type="ECO:0000313" key="4">
    <source>
        <dbReference type="Proteomes" id="UP001240236"/>
    </source>
</evidence>
<feature type="domain" description="NmrA-like" evidence="2">
    <location>
        <begin position="3"/>
        <end position="41"/>
    </location>
</feature>
<protein>
    <submittedName>
        <fullName evidence="3">Uncharacterized protein YbjT (DUF2867 family)</fullName>
    </submittedName>
</protein>
<accession>A0AAE3WAR6</accession>
<evidence type="ECO:0000259" key="2">
    <source>
        <dbReference type="Pfam" id="PF05368"/>
    </source>
</evidence>
<dbReference type="InterPro" id="IPR036291">
    <property type="entry name" value="NAD(P)-bd_dom_sf"/>
</dbReference>
<dbReference type="Proteomes" id="UP001240236">
    <property type="component" value="Unassembled WGS sequence"/>
</dbReference>
<dbReference type="Gene3D" id="3.40.50.720">
    <property type="entry name" value="NAD(P)-binding Rossmann-like Domain"/>
    <property type="match status" value="1"/>
</dbReference>
<gene>
    <name evidence="3" type="ORF">J2S42_008199</name>
</gene>
<name>A0AAE3WAR6_9ACTN</name>
<proteinExistence type="predicted"/>
<reference evidence="3 4" key="1">
    <citation type="submission" date="2023-07" db="EMBL/GenBank/DDBJ databases">
        <title>Sequencing the genomes of 1000 actinobacteria strains.</title>
        <authorList>
            <person name="Klenk H.-P."/>
        </authorList>
    </citation>
    <scope>NUCLEOTIDE SEQUENCE [LARGE SCALE GENOMIC DNA]</scope>
    <source>
        <strain evidence="3 4">DSM 44709</strain>
    </source>
</reference>
<keyword evidence="4" id="KW-1185">Reference proteome</keyword>
<feature type="region of interest" description="Disordered" evidence="1">
    <location>
        <begin position="27"/>
        <end position="65"/>
    </location>
</feature>
<dbReference type="Pfam" id="PF05368">
    <property type="entry name" value="NmrA"/>
    <property type="match status" value="1"/>
</dbReference>
<sequence>MPILVTGATGTVGRALVRHLVTDGHEVRALTRGPDPAAARALPRPSRSSPATSTTHPRWSRRCAA</sequence>
<dbReference type="AlphaFoldDB" id="A0AAE3WAR6"/>